<evidence type="ECO:0000313" key="3">
    <source>
        <dbReference type="Proteomes" id="UP001162162"/>
    </source>
</evidence>
<dbReference type="EMBL" id="JAPWTK010000002">
    <property type="protein sequence ID" value="KAJ8962635.1"/>
    <property type="molecule type" value="Genomic_DNA"/>
</dbReference>
<protein>
    <submittedName>
        <fullName evidence="2">Uncharacterized protein</fullName>
    </submittedName>
</protein>
<feature type="coiled-coil region" evidence="1">
    <location>
        <begin position="41"/>
        <end position="68"/>
    </location>
</feature>
<proteinExistence type="predicted"/>
<sequence length="100" mass="11828">MYIPGGGYKIDNRCESPHHIITDPSPEWDVPNKYFEENVMRQKAKQHISTLLDEMVNAMNKLTMLDREWPSIMHGFVQNTLLDYSQLDLYMKQKIQDLNK</sequence>
<name>A0AAV8ZFD7_9CUCU</name>
<reference evidence="2" key="1">
    <citation type="journal article" date="2023" name="Insect Mol. Biol.">
        <title>Genome sequencing provides insights into the evolution of gene families encoding plant cell wall-degrading enzymes in longhorned beetles.</title>
        <authorList>
            <person name="Shin N.R."/>
            <person name="Okamura Y."/>
            <person name="Kirsch R."/>
            <person name="Pauchet Y."/>
        </authorList>
    </citation>
    <scope>NUCLEOTIDE SEQUENCE</scope>
    <source>
        <strain evidence="2">AMC_N1</strain>
    </source>
</reference>
<gene>
    <name evidence="2" type="ORF">NQ318_001028</name>
</gene>
<evidence type="ECO:0000256" key="1">
    <source>
        <dbReference type="SAM" id="Coils"/>
    </source>
</evidence>
<keyword evidence="1" id="KW-0175">Coiled coil</keyword>
<dbReference type="AlphaFoldDB" id="A0AAV8ZFD7"/>
<dbReference type="Proteomes" id="UP001162162">
    <property type="component" value="Unassembled WGS sequence"/>
</dbReference>
<evidence type="ECO:0000313" key="2">
    <source>
        <dbReference type="EMBL" id="KAJ8962635.1"/>
    </source>
</evidence>
<accession>A0AAV8ZFD7</accession>
<keyword evidence="3" id="KW-1185">Reference proteome</keyword>
<organism evidence="2 3">
    <name type="scientific">Aromia moschata</name>
    <dbReference type="NCBI Taxonomy" id="1265417"/>
    <lineage>
        <taxon>Eukaryota</taxon>
        <taxon>Metazoa</taxon>
        <taxon>Ecdysozoa</taxon>
        <taxon>Arthropoda</taxon>
        <taxon>Hexapoda</taxon>
        <taxon>Insecta</taxon>
        <taxon>Pterygota</taxon>
        <taxon>Neoptera</taxon>
        <taxon>Endopterygota</taxon>
        <taxon>Coleoptera</taxon>
        <taxon>Polyphaga</taxon>
        <taxon>Cucujiformia</taxon>
        <taxon>Chrysomeloidea</taxon>
        <taxon>Cerambycidae</taxon>
        <taxon>Cerambycinae</taxon>
        <taxon>Callichromatini</taxon>
        <taxon>Aromia</taxon>
    </lineage>
</organism>
<comment type="caution">
    <text evidence="2">The sequence shown here is derived from an EMBL/GenBank/DDBJ whole genome shotgun (WGS) entry which is preliminary data.</text>
</comment>